<reference evidence="3 4" key="1">
    <citation type="submission" date="2016-10" db="EMBL/GenBank/DDBJ databases">
        <authorList>
            <person name="de Groot N.N."/>
        </authorList>
    </citation>
    <scope>NUCLEOTIDE SEQUENCE [LARGE SCALE GENOMIC DNA]</scope>
    <source>
        <strain evidence="3 4">DSM 26915</strain>
    </source>
</reference>
<dbReference type="PANTHER" id="PTHR42743:SF11">
    <property type="entry name" value="AMINODEOXYCHORISMATE LYASE"/>
    <property type="match status" value="1"/>
</dbReference>
<evidence type="ECO:0000256" key="2">
    <source>
        <dbReference type="ARBA" id="ARBA00023304"/>
    </source>
</evidence>
<proteinExistence type="inferred from homology"/>
<sequence>MEPKRIAMWSGPRNLSTAMMYAFAARGDCAVWDEPFYSAYLSKTGLDHPMRQEVIDGGEPDAVKVAQACLGPVPDAQPVFYQKHMCQHMIDGVPRDWMGQVTNVFLIRHPARVVASFSAKHEAIGLTDIGFQQQAELFDQVAEMTGDTPLVIDSNDIRANPSGMMAALCGKLGLDKSEKMLSWSEGPKPYDGTWASHWYGAVWKSTGFAGQEGPLPELQGDYAAIAEAALPFYERLKTFALKPE</sequence>
<dbReference type="AlphaFoldDB" id="A0A1H5X8L3"/>
<dbReference type="InterPro" id="IPR050571">
    <property type="entry name" value="Class-IV_PLP-Dep_Aminotrnsfr"/>
</dbReference>
<dbReference type="GO" id="GO:0009082">
    <property type="term" value="P:branched-chain amino acid biosynthetic process"/>
    <property type="evidence" value="ECO:0007669"/>
    <property type="project" value="UniProtKB-KW"/>
</dbReference>
<evidence type="ECO:0000313" key="4">
    <source>
        <dbReference type="Proteomes" id="UP000236752"/>
    </source>
</evidence>
<dbReference type="Proteomes" id="UP000236752">
    <property type="component" value="Unassembled WGS sequence"/>
</dbReference>
<dbReference type="EMBL" id="FNUZ01000002">
    <property type="protein sequence ID" value="SEG07973.1"/>
    <property type="molecule type" value="Genomic_DNA"/>
</dbReference>
<protein>
    <recommendedName>
        <fullName evidence="5">Branched-chain amino acid aminotransferase</fullName>
    </recommendedName>
</protein>
<dbReference type="Pfam" id="PF19798">
    <property type="entry name" value="Sulfotransfer_5"/>
    <property type="match status" value="1"/>
</dbReference>
<dbReference type="PANTHER" id="PTHR42743">
    <property type="entry name" value="AMINO-ACID AMINOTRANSFERASE"/>
    <property type="match status" value="1"/>
</dbReference>
<gene>
    <name evidence="3" type="ORF">SAMN04488045_1765</name>
</gene>
<evidence type="ECO:0000256" key="1">
    <source>
        <dbReference type="ARBA" id="ARBA00009320"/>
    </source>
</evidence>
<dbReference type="RefSeq" id="WP_234994717.1">
    <property type="nucleotide sequence ID" value="NZ_FNUZ01000002.1"/>
</dbReference>
<evidence type="ECO:0000313" key="3">
    <source>
        <dbReference type="EMBL" id="SEG07973.1"/>
    </source>
</evidence>
<keyword evidence="2" id="KW-0028">Amino-acid biosynthesis</keyword>
<comment type="similarity">
    <text evidence="1">Belongs to the class-IV pyridoxal-phosphate-dependent aminotransferase family.</text>
</comment>
<keyword evidence="2" id="KW-0100">Branched-chain amino acid biosynthesis</keyword>
<dbReference type="SUPFAM" id="SSF52540">
    <property type="entry name" value="P-loop containing nucleoside triphosphate hydrolases"/>
    <property type="match status" value="1"/>
</dbReference>
<organism evidence="3 4">
    <name type="scientific">Thalassococcus halodurans</name>
    <dbReference type="NCBI Taxonomy" id="373675"/>
    <lineage>
        <taxon>Bacteria</taxon>
        <taxon>Pseudomonadati</taxon>
        <taxon>Pseudomonadota</taxon>
        <taxon>Alphaproteobacteria</taxon>
        <taxon>Rhodobacterales</taxon>
        <taxon>Roseobacteraceae</taxon>
        <taxon>Thalassococcus</taxon>
    </lineage>
</organism>
<evidence type="ECO:0008006" key="5">
    <source>
        <dbReference type="Google" id="ProtNLM"/>
    </source>
</evidence>
<keyword evidence="4" id="KW-1185">Reference proteome</keyword>
<accession>A0A1H5X8L3</accession>
<name>A0A1H5X8L3_9RHOB</name>
<dbReference type="InterPro" id="IPR027417">
    <property type="entry name" value="P-loop_NTPase"/>
</dbReference>
<dbReference type="Gene3D" id="3.40.50.300">
    <property type="entry name" value="P-loop containing nucleotide triphosphate hydrolases"/>
    <property type="match status" value="1"/>
</dbReference>